<name>A0A453P0V9_AEGTS</name>
<evidence type="ECO:0000313" key="1">
    <source>
        <dbReference type="EnsemblPlants" id="AET6Gv20563000.2"/>
    </source>
</evidence>
<evidence type="ECO:0000313" key="2">
    <source>
        <dbReference type="Proteomes" id="UP000015105"/>
    </source>
</evidence>
<reference evidence="2" key="1">
    <citation type="journal article" date="2014" name="Science">
        <title>Ancient hybridizations among the ancestral genomes of bread wheat.</title>
        <authorList>
            <consortium name="International Wheat Genome Sequencing Consortium,"/>
            <person name="Marcussen T."/>
            <person name="Sandve S.R."/>
            <person name="Heier L."/>
            <person name="Spannagl M."/>
            <person name="Pfeifer M."/>
            <person name="Jakobsen K.S."/>
            <person name="Wulff B.B."/>
            <person name="Steuernagel B."/>
            <person name="Mayer K.F."/>
            <person name="Olsen O.A."/>
        </authorList>
    </citation>
    <scope>NUCLEOTIDE SEQUENCE [LARGE SCALE GENOMIC DNA]</scope>
    <source>
        <strain evidence="2">cv. AL8/78</strain>
    </source>
</reference>
<reference evidence="1" key="5">
    <citation type="journal article" date="2021" name="G3 (Bethesda)">
        <title>Aegilops tauschii genome assembly Aet v5.0 features greater sequence contiguity and improved annotation.</title>
        <authorList>
            <person name="Wang L."/>
            <person name="Zhu T."/>
            <person name="Rodriguez J.C."/>
            <person name="Deal K.R."/>
            <person name="Dubcovsky J."/>
            <person name="McGuire P.E."/>
            <person name="Lux T."/>
            <person name="Spannagl M."/>
            <person name="Mayer K.F.X."/>
            <person name="Baldrich P."/>
            <person name="Meyers B.C."/>
            <person name="Huo N."/>
            <person name="Gu Y.Q."/>
            <person name="Zhou H."/>
            <person name="Devos K.M."/>
            <person name="Bennetzen J.L."/>
            <person name="Unver T."/>
            <person name="Budak H."/>
            <person name="Gulick P.J."/>
            <person name="Galiba G."/>
            <person name="Kalapos B."/>
            <person name="Nelson D.R."/>
            <person name="Li P."/>
            <person name="You F.M."/>
            <person name="Luo M.C."/>
            <person name="Dvorak J."/>
        </authorList>
    </citation>
    <scope>NUCLEOTIDE SEQUENCE [LARGE SCALE GENOMIC DNA]</scope>
    <source>
        <strain evidence="1">cv. AL8/78</strain>
    </source>
</reference>
<dbReference type="EnsemblPlants" id="AET6Gv20563000.2">
    <property type="protein sequence ID" value="AET6Gv20563000.2"/>
    <property type="gene ID" value="AET6Gv20563000"/>
</dbReference>
<proteinExistence type="predicted"/>
<keyword evidence="2" id="KW-1185">Reference proteome</keyword>
<organism evidence="1 2">
    <name type="scientific">Aegilops tauschii subsp. strangulata</name>
    <name type="common">Goatgrass</name>
    <dbReference type="NCBI Taxonomy" id="200361"/>
    <lineage>
        <taxon>Eukaryota</taxon>
        <taxon>Viridiplantae</taxon>
        <taxon>Streptophyta</taxon>
        <taxon>Embryophyta</taxon>
        <taxon>Tracheophyta</taxon>
        <taxon>Spermatophyta</taxon>
        <taxon>Magnoliopsida</taxon>
        <taxon>Liliopsida</taxon>
        <taxon>Poales</taxon>
        <taxon>Poaceae</taxon>
        <taxon>BOP clade</taxon>
        <taxon>Pooideae</taxon>
        <taxon>Triticodae</taxon>
        <taxon>Triticeae</taxon>
        <taxon>Triticinae</taxon>
        <taxon>Aegilops</taxon>
    </lineage>
</organism>
<reference evidence="1" key="4">
    <citation type="submission" date="2019-03" db="UniProtKB">
        <authorList>
            <consortium name="EnsemblPlants"/>
        </authorList>
    </citation>
    <scope>IDENTIFICATION</scope>
</reference>
<reference evidence="2" key="2">
    <citation type="journal article" date="2017" name="Nat. Plants">
        <title>The Aegilops tauschii genome reveals multiple impacts of transposons.</title>
        <authorList>
            <person name="Zhao G."/>
            <person name="Zou C."/>
            <person name="Li K."/>
            <person name="Wang K."/>
            <person name="Li T."/>
            <person name="Gao L."/>
            <person name="Zhang X."/>
            <person name="Wang H."/>
            <person name="Yang Z."/>
            <person name="Liu X."/>
            <person name="Jiang W."/>
            <person name="Mao L."/>
            <person name="Kong X."/>
            <person name="Jiao Y."/>
            <person name="Jia J."/>
        </authorList>
    </citation>
    <scope>NUCLEOTIDE SEQUENCE [LARGE SCALE GENOMIC DNA]</scope>
    <source>
        <strain evidence="2">cv. AL8/78</strain>
    </source>
</reference>
<reference evidence="1" key="3">
    <citation type="journal article" date="2017" name="Nature">
        <title>Genome sequence of the progenitor of the wheat D genome Aegilops tauschii.</title>
        <authorList>
            <person name="Luo M.C."/>
            <person name="Gu Y.Q."/>
            <person name="Puiu D."/>
            <person name="Wang H."/>
            <person name="Twardziok S.O."/>
            <person name="Deal K.R."/>
            <person name="Huo N."/>
            <person name="Zhu T."/>
            <person name="Wang L."/>
            <person name="Wang Y."/>
            <person name="McGuire P.E."/>
            <person name="Liu S."/>
            <person name="Long H."/>
            <person name="Ramasamy R.K."/>
            <person name="Rodriguez J.C."/>
            <person name="Van S.L."/>
            <person name="Yuan L."/>
            <person name="Wang Z."/>
            <person name="Xia Z."/>
            <person name="Xiao L."/>
            <person name="Anderson O.D."/>
            <person name="Ouyang S."/>
            <person name="Liang Y."/>
            <person name="Zimin A.V."/>
            <person name="Pertea G."/>
            <person name="Qi P."/>
            <person name="Bennetzen J.L."/>
            <person name="Dai X."/>
            <person name="Dawson M.W."/>
            <person name="Muller H.G."/>
            <person name="Kugler K."/>
            <person name="Rivarola-Duarte L."/>
            <person name="Spannagl M."/>
            <person name="Mayer K.F.X."/>
            <person name="Lu F.H."/>
            <person name="Bevan M.W."/>
            <person name="Leroy P."/>
            <person name="Li P."/>
            <person name="You F.M."/>
            <person name="Sun Q."/>
            <person name="Liu Z."/>
            <person name="Lyons E."/>
            <person name="Wicker T."/>
            <person name="Salzberg S.L."/>
            <person name="Devos K.M."/>
            <person name="Dvorak J."/>
        </authorList>
    </citation>
    <scope>NUCLEOTIDE SEQUENCE [LARGE SCALE GENOMIC DNA]</scope>
    <source>
        <strain evidence="1">cv. AL8/78</strain>
    </source>
</reference>
<dbReference type="Gramene" id="AET6Gv20563000.2">
    <property type="protein sequence ID" value="AET6Gv20563000.2"/>
    <property type="gene ID" value="AET6Gv20563000"/>
</dbReference>
<accession>A0A453P0V9</accession>
<sequence>GTFRFRSLRKKLCSLQQRWQENCRTSKDWRLGSIHFGFWRLGSDGIKWFILRER</sequence>
<dbReference type="Proteomes" id="UP000015105">
    <property type="component" value="Chromosome 6D"/>
</dbReference>
<protein>
    <submittedName>
        <fullName evidence="1">Uncharacterized protein</fullName>
    </submittedName>
</protein>
<dbReference type="AlphaFoldDB" id="A0A453P0V9"/>